<gene>
    <name evidence="2" type="ORF">J3R30DRAFT_3440908</name>
</gene>
<dbReference type="AlphaFoldDB" id="A0A9W9DU61"/>
<evidence type="ECO:0000313" key="3">
    <source>
        <dbReference type="Proteomes" id="UP001150266"/>
    </source>
</evidence>
<dbReference type="EMBL" id="JAOTPV010000003">
    <property type="protein sequence ID" value="KAJ4485627.1"/>
    <property type="molecule type" value="Genomic_DNA"/>
</dbReference>
<accession>A0A9W9DU61</accession>
<name>A0A9W9DU61_9AGAR</name>
<feature type="compositionally biased region" description="Polar residues" evidence="1">
    <location>
        <begin position="180"/>
        <end position="190"/>
    </location>
</feature>
<proteinExistence type="predicted"/>
<feature type="region of interest" description="Disordered" evidence="1">
    <location>
        <begin position="174"/>
        <end position="278"/>
    </location>
</feature>
<reference evidence="2" key="1">
    <citation type="submission" date="2022-08" db="EMBL/GenBank/DDBJ databases">
        <title>A Global Phylogenomic Analysis of the Shiitake Genus Lentinula.</title>
        <authorList>
            <consortium name="DOE Joint Genome Institute"/>
            <person name="Sierra-Patev S."/>
            <person name="Min B."/>
            <person name="Naranjo-Ortiz M."/>
            <person name="Looney B."/>
            <person name="Konkel Z."/>
            <person name="Slot J.C."/>
            <person name="Sakamoto Y."/>
            <person name="Steenwyk J.L."/>
            <person name="Rokas A."/>
            <person name="Carro J."/>
            <person name="Camarero S."/>
            <person name="Ferreira P."/>
            <person name="Molpeceres G."/>
            <person name="Ruiz-Duenas F.J."/>
            <person name="Serrano A."/>
            <person name="Henrissat B."/>
            <person name="Drula E."/>
            <person name="Hughes K.W."/>
            <person name="Mata J.L."/>
            <person name="Ishikawa N.K."/>
            <person name="Vargas-Isla R."/>
            <person name="Ushijima S."/>
            <person name="Smith C.A."/>
            <person name="Ahrendt S."/>
            <person name="Andreopoulos W."/>
            <person name="He G."/>
            <person name="Labutti K."/>
            <person name="Lipzen A."/>
            <person name="Ng V."/>
            <person name="Riley R."/>
            <person name="Sandor L."/>
            <person name="Barry K."/>
            <person name="Martinez A.T."/>
            <person name="Xiao Y."/>
            <person name="Gibbons J.G."/>
            <person name="Terashima K."/>
            <person name="Grigoriev I.V."/>
            <person name="Hibbett D.S."/>
        </authorList>
    </citation>
    <scope>NUCLEOTIDE SEQUENCE</scope>
    <source>
        <strain evidence="2">JLM2183</strain>
    </source>
</reference>
<dbReference type="Proteomes" id="UP001150266">
    <property type="component" value="Unassembled WGS sequence"/>
</dbReference>
<feature type="compositionally biased region" description="Low complexity" evidence="1">
    <location>
        <begin position="191"/>
        <end position="224"/>
    </location>
</feature>
<comment type="caution">
    <text evidence="2">The sequence shown here is derived from an EMBL/GenBank/DDBJ whole genome shotgun (WGS) entry which is preliminary data.</text>
</comment>
<keyword evidence="3" id="KW-1185">Reference proteome</keyword>
<evidence type="ECO:0000313" key="2">
    <source>
        <dbReference type="EMBL" id="KAJ4485627.1"/>
    </source>
</evidence>
<organism evidence="2 3">
    <name type="scientific">Lentinula aciculospora</name>
    <dbReference type="NCBI Taxonomy" id="153920"/>
    <lineage>
        <taxon>Eukaryota</taxon>
        <taxon>Fungi</taxon>
        <taxon>Dikarya</taxon>
        <taxon>Basidiomycota</taxon>
        <taxon>Agaricomycotina</taxon>
        <taxon>Agaricomycetes</taxon>
        <taxon>Agaricomycetidae</taxon>
        <taxon>Agaricales</taxon>
        <taxon>Marasmiineae</taxon>
        <taxon>Omphalotaceae</taxon>
        <taxon>Lentinula</taxon>
    </lineage>
</organism>
<protein>
    <submittedName>
        <fullName evidence="2">Uncharacterized protein</fullName>
    </submittedName>
</protein>
<feature type="region of interest" description="Disordered" evidence="1">
    <location>
        <begin position="30"/>
        <end position="49"/>
    </location>
</feature>
<evidence type="ECO:0000256" key="1">
    <source>
        <dbReference type="SAM" id="MobiDB-lite"/>
    </source>
</evidence>
<sequence>MTNTTDKMNLQQMKTLLNSGFFHYNTNEKPSSFVKSPSSPSRTSPQSVSTSLSFFNRHKRKCSFDFGLSGTKTKSSTEIISTPIQVPEDPATVHSPARSKEDSSQPFFISPSPIDISFQHSHSPSALSTRKMKSLVISSNLDALLNHEDNYEPYTNPPPSPLFDETKITPILPSHFPHSPRSQSFTPSLHSCSPTSRIESPSSSDTSSASADAIMEGEPLLKSLPLPPRLGKRRFTTSNDRDVSSEMSKTKPEALQGNRLPSLTVPSPPAGLWRGKTRSPLPRQEFQTRMRRNTVLPLVDKHPNPLEVSLLFPC</sequence>
<feature type="compositionally biased region" description="Basic and acidic residues" evidence="1">
    <location>
        <begin position="239"/>
        <end position="252"/>
    </location>
</feature>